<reference evidence="1" key="1">
    <citation type="submission" date="2020-10" db="EMBL/GenBank/DDBJ databases">
        <authorList>
            <person name="Gilroy R."/>
        </authorList>
    </citation>
    <scope>NUCLEOTIDE SEQUENCE</scope>
    <source>
        <strain evidence="1">F6-4510</strain>
    </source>
</reference>
<dbReference type="GO" id="GO:0003824">
    <property type="term" value="F:catalytic activity"/>
    <property type="evidence" value="ECO:0007669"/>
    <property type="project" value="InterPro"/>
</dbReference>
<sequence>MNIYIVRHGETDLNLSGVYYGSTDCDINSKGISQAKNLS</sequence>
<protein>
    <submittedName>
        <fullName evidence="1">Histidine phosphatase family protein</fullName>
    </submittedName>
</protein>
<proteinExistence type="predicted"/>
<dbReference type="EMBL" id="JADIMX010000013">
    <property type="protein sequence ID" value="MBO8433807.1"/>
    <property type="molecule type" value="Genomic_DNA"/>
</dbReference>
<reference evidence="1" key="2">
    <citation type="journal article" date="2021" name="PeerJ">
        <title>Extensive microbial diversity within the chicken gut microbiome revealed by metagenomics and culture.</title>
        <authorList>
            <person name="Gilroy R."/>
            <person name="Ravi A."/>
            <person name="Getino M."/>
            <person name="Pursley I."/>
            <person name="Horton D.L."/>
            <person name="Alikhan N.F."/>
            <person name="Baker D."/>
            <person name="Gharbi K."/>
            <person name="Hall N."/>
            <person name="Watson M."/>
            <person name="Adriaenssens E.M."/>
            <person name="Foster-Nyarko E."/>
            <person name="Jarju S."/>
            <person name="Secka A."/>
            <person name="Antonio M."/>
            <person name="Oren A."/>
            <person name="Chaudhuri R.R."/>
            <person name="La Ragione R."/>
            <person name="Hildebrand F."/>
            <person name="Pallen M.J."/>
        </authorList>
    </citation>
    <scope>NUCLEOTIDE SEQUENCE</scope>
    <source>
        <strain evidence="1">F6-4510</strain>
    </source>
</reference>
<evidence type="ECO:0000313" key="1">
    <source>
        <dbReference type="EMBL" id="MBO8433807.1"/>
    </source>
</evidence>
<dbReference type="InterPro" id="IPR013078">
    <property type="entry name" value="His_Pase_superF_clade-1"/>
</dbReference>
<dbReference type="InterPro" id="IPR001345">
    <property type="entry name" value="PG/BPGM_mutase_AS"/>
</dbReference>
<dbReference type="AlphaFoldDB" id="A0A9D9H3G2"/>
<dbReference type="PROSITE" id="PS00175">
    <property type="entry name" value="PG_MUTASE"/>
    <property type="match status" value="1"/>
</dbReference>
<dbReference type="SUPFAM" id="SSF53254">
    <property type="entry name" value="Phosphoglycerate mutase-like"/>
    <property type="match status" value="1"/>
</dbReference>
<dbReference type="CDD" id="cd07067">
    <property type="entry name" value="HP_PGM_like"/>
    <property type="match status" value="1"/>
</dbReference>
<feature type="non-terminal residue" evidence="1">
    <location>
        <position position="39"/>
    </location>
</feature>
<dbReference type="Proteomes" id="UP000823611">
    <property type="component" value="Unassembled WGS sequence"/>
</dbReference>
<name>A0A9D9H3G2_9FIRM</name>
<gene>
    <name evidence="1" type="ORF">IAC55_00610</name>
</gene>
<dbReference type="InterPro" id="IPR029033">
    <property type="entry name" value="His_PPase_superfam"/>
</dbReference>
<dbReference type="PIRSF" id="PIRSF000709">
    <property type="entry name" value="6PFK_2-Ptase"/>
    <property type="match status" value="1"/>
</dbReference>
<comment type="caution">
    <text evidence="1">The sequence shown here is derived from an EMBL/GenBank/DDBJ whole genome shotgun (WGS) entry which is preliminary data.</text>
</comment>
<dbReference type="Pfam" id="PF00300">
    <property type="entry name" value="His_Phos_1"/>
    <property type="match status" value="1"/>
</dbReference>
<organism evidence="1 2">
    <name type="scientific">Candidatus Fimicola merdigallinarum</name>
    <dbReference type="NCBI Taxonomy" id="2840819"/>
    <lineage>
        <taxon>Bacteria</taxon>
        <taxon>Bacillati</taxon>
        <taxon>Bacillota</taxon>
        <taxon>Clostridia</taxon>
        <taxon>Lachnospirales</taxon>
        <taxon>Lachnospiraceae</taxon>
        <taxon>Lachnospiraceae incertae sedis</taxon>
        <taxon>Candidatus Fimicola</taxon>
    </lineage>
</organism>
<dbReference type="Gene3D" id="3.40.50.1240">
    <property type="entry name" value="Phosphoglycerate mutase-like"/>
    <property type="match status" value="1"/>
</dbReference>
<evidence type="ECO:0000313" key="2">
    <source>
        <dbReference type="Proteomes" id="UP000823611"/>
    </source>
</evidence>
<accession>A0A9D9H3G2</accession>